<dbReference type="AlphaFoldDB" id="A0A978UWG8"/>
<proteinExistence type="predicted"/>
<gene>
    <name evidence="1" type="ORF">FEM48_Zijuj08G0025200</name>
</gene>
<name>A0A978UWG8_ZIZJJ</name>
<evidence type="ECO:0000313" key="1">
    <source>
        <dbReference type="EMBL" id="KAH7519334.1"/>
    </source>
</evidence>
<dbReference type="Proteomes" id="UP000813462">
    <property type="component" value="Unassembled WGS sequence"/>
</dbReference>
<organism evidence="1 2">
    <name type="scientific">Ziziphus jujuba var. spinosa</name>
    <dbReference type="NCBI Taxonomy" id="714518"/>
    <lineage>
        <taxon>Eukaryota</taxon>
        <taxon>Viridiplantae</taxon>
        <taxon>Streptophyta</taxon>
        <taxon>Embryophyta</taxon>
        <taxon>Tracheophyta</taxon>
        <taxon>Spermatophyta</taxon>
        <taxon>Magnoliopsida</taxon>
        <taxon>eudicotyledons</taxon>
        <taxon>Gunneridae</taxon>
        <taxon>Pentapetalae</taxon>
        <taxon>rosids</taxon>
        <taxon>fabids</taxon>
        <taxon>Rosales</taxon>
        <taxon>Rhamnaceae</taxon>
        <taxon>Paliureae</taxon>
        <taxon>Ziziphus</taxon>
    </lineage>
</organism>
<reference evidence="1" key="1">
    <citation type="journal article" date="2021" name="Front. Plant Sci.">
        <title>Chromosome-Scale Genome Assembly for Chinese Sour Jujube and Insights Into Its Genome Evolution and Domestication Signature.</title>
        <authorList>
            <person name="Shen L.-Y."/>
            <person name="Luo H."/>
            <person name="Wang X.-L."/>
            <person name="Wang X.-M."/>
            <person name="Qiu X.-J."/>
            <person name="Liu H."/>
            <person name="Zhou S.-S."/>
            <person name="Jia K.-H."/>
            <person name="Nie S."/>
            <person name="Bao Y.-T."/>
            <person name="Zhang R.-G."/>
            <person name="Yun Q.-Z."/>
            <person name="Chai Y.-H."/>
            <person name="Lu J.-Y."/>
            <person name="Li Y."/>
            <person name="Zhao S.-W."/>
            <person name="Mao J.-F."/>
            <person name="Jia S.-G."/>
            <person name="Mao Y.-M."/>
        </authorList>
    </citation>
    <scope>NUCLEOTIDE SEQUENCE</scope>
    <source>
        <strain evidence="1">AT0</strain>
        <tissue evidence="1">Leaf</tissue>
    </source>
</reference>
<protein>
    <submittedName>
        <fullName evidence="1">Uncharacterized protein</fullName>
    </submittedName>
</protein>
<dbReference type="EMBL" id="JAEACU010000008">
    <property type="protein sequence ID" value="KAH7519334.1"/>
    <property type="molecule type" value="Genomic_DNA"/>
</dbReference>
<accession>A0A978UWG8</accession>
<comment type="caution">
    <text evidence="1">The sequence shown here is derived from an EMBL/GenBank/DDBJ whole genome shotgun (WGS) entry which is preliminary data.</text>
</comment>
<evidence type="ECO:0000313" key="2">
    <source>
        <dbReference type="Proteomes" id="UP000813462"/>
    </source>
</evidence>
<sequence length="102" mass="10623">MQGITIVEGDISQFHPNISTIAESGAITSEASSLDSSHKPAFVNNVPQQFYNAFVLSGVVSDVNPAVSTGLASVNTETSNISDSVNTEDDLAVSITKFSSSK</sequence>